<accession>A0A401ZU00</accession>
<dbReference type="SUPFAM" id="SSF53474">
    <property type="entry name" value="alpha/beta-Hydrolases"/>
    <property type="match status" value="1"/>
</dbReference>
<proteinExistence type="predicted"/>
<dbReference type="OrthoDB" id="9808398at2"/>
<keyword evidence="3" id="KW-1185">Reference proteome</keyword>
<name>A0A401ZU00_9CHLR</name>
<dbReference type="Proteomes" id="UP000287352">
    <property type="component" value="Unassembled WGS sequence"/>
</dbReference>
<dbReference type="PANTHER" id="PTHR46438:SF2">
    <property type="entry name" value="ALPHA_BETA-HYDROLASES SUPERFAMILY PROTEIN"/>
    <property type="match status" value="1"/>
</dbReference>
<dbReference type="PRINTS" id="PR00111">
    <property type="entry name" value="ABHYDROLASE"/>
</dbReference>
<dbReference type="PANTHER" id="PTHR46438">
    <property type="entry name" value="ALPHA/BETA-HYDROLASES SUPERFAMILY PROTEIN"/>
    <property type="match status" value="1"/>
</dbReference>
<dbReference type="InterPro" id="IPR000073">
    <property type="entry name" value="AB_hydrolase_1"/>
</dbReference>
<dbReference type="EMBL" id="BIFR01000001">
    <property type="protein sequence ID" value="GCE10250.1"/>
    <property type="molecule type" value="Genomic_DNA"/>
</dbReference>
<evidence type="ECO:0000259" key="1">
    <source>
        <dbReference type="Pfam" id="PF12697"/>
    </source>
</evidence>
<protein>
    <recommendedName>
        <fullName evidence="1">AB hydrolase-1 domain-containing protein</fullName>
    </recommendedName>
</protein>
<evidence type="ECO:0000313" key="2">
    <source>
        <dbReference type="EMBL" id="GCE10250.1"/>
    </source>
</evidence>
<evidence type="ECO:0000313" key="3">
    <source>
        <dbReference type="Proteomes" id="UP000287352"/>
    </source>
</evidence>
<dbReference type="Gene3D" id="3.40.50.1820">
    <property type="entry name" value="alpha/beta hydrolase"/>
    <property type="match status" value="1"/>
</dbReference>
<comment type="caution">
    <text evidence="2">The sequence shown here is derived from an EMBL/GenBank/DDBJ whole genome shotgun (WGS) entry which is preliminary data.</text>
</comment>
<gene>
    <name evidence="2" type="ORF">KTT_01090</name>
</gene>
<dbReference type="Pfam" id="PF12697">
    <property type="entry name" value="Abhydrolase_6"/>
    <property type="match status" value="1"/>
</dbReference>
<dbReference type="AlphaFoldDB" id="A0A401ZU00"/>
<reference evidence="3" key="1">
    <citation type="submission" date="2018-12" db="EMBL/GenBank/DDBJ databases">
        <title>Tengunoibacter tsumagoiensis gen. nov., sp. nov., Dictyobacter kobayashii sp. nov., D. alpinus sp. nov., and D. joshuensis sp. nov. and description of Dictyobacteraceae fam. nov. within the order Ktedonobacterales isolated from Tengu-no-mugimeshi.</title>
        <authorList>
            <person name="Wang C.M."/>
            <person name="Zheng Y."/>
            <person name="Sakai Y."/>
            <person name="Toyoda A."/>
            <person name="Minakuchi Y."/>
            <person name="Abe K."/>
            <person name="Yokota A."/>
            <person name="Yabe S."/>
        </authorList>
    </citation>
    <scope>NUCLEOTIDE SEQUENCE [LARGE SCALE GENOMIC DNA]</scope>
    <source>
        <strain evidence="3">Uno3</strain>
    </source>
</reference>
<feature type="domain" description="AB hydrolase-1" evidence="1">
    <location>
        <begin position="66"/>
        <end position="296"/>
    </location>
</feature>
<dbReference type="RefSeq" id="WP_126577864.1">
    <property type="nucleotide sequence ID" value="NZ_BIFR01000001.1"/>
</dbReference>
<dbReference type="InterPro" id="IPR029058">
    <property type="entry name" value="AB_hydrolase_fold"/>
</dbReference>
<organism evidence="2 3">
    <name type="scientific">Tengunoibacter tsumagoiensis</name>
    <dbReference type="NCBI Taxonomy" id="2014871"/>
    <lineage>
        <taxon>Bacteria</taxon>
        <taxon>Bacillati</taxon>
        <taxon>Chloroflexota</taxon>
        <taxon>Ktedonobacteria</taxon>
        <taxon>Ktedonobacterales</taxon>
        <taxon>Dictyobacteraceae</taxon>
        <taxon>Tengunoibacter</taxon>
    </lineage>
</organism>
<sequence length="322" mass="35788">MSLTKKILTTGLLVGGTLGAMAIYNKATCAMVGELDTVLTGEERRYPWKYGDMFYEVKGEHEARPLVLIHGFSPGASSYEWRKNIEALSANFRVYALDLLGFGLSDRPELYYTPEMMVDLLHDFLSEVVAQPALVVAHDQSCAYAIAVAARNPQLFERLILLSPSPSLVQKPDTGPLQRIWKAILSTPIVGEFIYNLFTSRPAIRAYYDRFGYQNPGLISDDFIEYLYTSAHQPQSFQAANAVLSGSLALDVHEPLSRLQVPTNAIWGREGELSPAEASAALKRFNAKIDIHVIDKSRMHLQEEQASHLNQLLGTFAHASVN</sequence>